<dbReference type="RefSeq" id="WP_181874599.1">
    <property type="nucleotide sequence ID" value="NZ_UGHH01000002.1"/>
</dbReference>
<evidence type="ECO:0000256" key="1">
    <source>
        <dbReference type="SAM" id="MobiDB-lite"/>
    </source>
</evidence>
<accession>A0A377I588</accession>
<dbReference type="Proteomes" id="UP000254867">
    <property type="component" value="Unassembled WGS sequence"/>
</dbReference>
<reference evidence="2 3" key="1">
    <citation type="submission" date="2018-06" db="EMBL/GenBank/DDBJ databases">
        <authorList>
            <consortium name="Pathogen Informatics"/>
            <person name="Doyle S."/>
        </authorList>
    </citation>
    <scope>NUCLEOTIDE SEQUENCE [LARGE SCALE GENOMIC DNA]</scope>
    <source>
        <strain evidence="2 3">NCTC10794</strain>
    </source>
</reference>
<proteinExistence type="predicted"/>
<feature type="compositionally biased region" description="Low complexity" evidence="1">
    <location>
        <begin position="9"/>
        <end position="20"/>
    </location>
</feature>
<protein>
    <submittedName>
        <fullName evidence="2">Uncharacterized protein</fullName>
    </submittedName>
</protein>
<organism evidence="2 3">
    <name type="scientific">Haemophilus parahaemolyticus</name>
    <dbReference type="NCBI Taxonomy" id="735"/>
    <lineage>
        <taxon>Bacteria</taxon>
        <taxon>Pseudomonadati</taxon>
        <taxon>Pseudomonadota</taxon>
        <taxon>Gammaproteobacteria</taxon>
        <taxon>Pasteurellales</taxon>
        <taxon>Pasteurellaceae</taxon>
        <taxon>Haemophilus</taxon>
    </lineage>
</organism>
<evidence type="ECO:0000313" key="2">
    <source>
        <dbReference type="EMBL" id="STO65160.1"/>
    </source>
</evidence>
<dbReference type="EMBL" id="UGHH01000002">
    <property type="protein sequence ID" value="STO65160.1"/>
    <property type="molecule type" value="Genomic_DNA"/>
</dbReference>
<name>A0A377I588_HAEPH</name>
<feature type="region of interest" description="Disordered" evidence="1">
    <location>
        <begin position="1"/>
        <end position="55"/>
    </location>
</feature>
<dbReference type="AlphaFoldDB" id="A0A377I588"/>
<gene>
    <name evidence="2" type="ORF">NCTC10794_02250</name>
</gene>
<sequence>MTRNNPITQLKALKAQMQAQKRTESTSKSKGKANAKVSEKNRSEWQRGLFSNGTN</sequence>
<evidence type="ECO:0000313" key="3">
    <source>
        <dbReference type="Proteomes" id="UP000254867"/>
    </source>
</evidence>